<feature type="region of interest" description="Disordered" evidence="1">
    <location>
        <begin position="85"/>
        <end position="123"/>
    </location>
</feature>
<gene>
    <name evidence="2" type="ORF">N7469_003420</name>
</gene>
<dbReference type="EMBL" id="JAPQKT010000003">
    <property type="protein sequence ID" value="KAJ5234252.1"/>
    <property type="molecule type" value="Genomic_DNA"/>
</dbReference>
<feature type="region of interest" description="Disordered" evidence="1">
    <location>
        <begin position="29"/>
        <end position="66"/>
    </location>
</feature>
<dbReference type="RefSeq" id="XP_056501752.1">
    <property type="nucleotide sequence ID" value="XM_056642340.1"/>
</dbReference>
<dbReference type="AlphaFoldDB" id="A0A9W9P567"/>
<dbReference type="OrthoDB" id="291007at2759"/>
<reference evidence="2" key="2">
    <citation type="journal article" date="2023" name="IMA Fungus">
        <title>Comparative genomic study of the Penicillium genus elucidates a diverse pangenome and 15 lateral gene transfer events.</title>
        <authorList>
            <person name="Petersen C."/>
            <person name="Sorensen T."/>
            <person name="Nielsen M.R."/>
            <person name="Sondergaard T.E."/>
            <person name="Sorensen J.L."/>
            <person name="Fitzpatrick D.A."/>
            <person name="Frisvad J.C."/>
            <person name="Nielsen K.L."/>
        </authorList>
    </citation>
    <scope>NUCLEOTIDE SEQUENCE</scope>
    <source>
        <strain evidence="2">IBT 23319</strain>
    </source>
</reference>
<organism evidence="2 3">
    <name type="scientific">Penicillium citrinum</name>
    <dbReference type="NCBI Taxonomy" id="5077"/>
    <lineage>
        <taxon>Eukaryota</taxon>
        <taxon>Fungi</taxon>
        <taxon>Dikarya</taxon>
        <taxon>Ascomycota</taxon>
        <taxon>Pezizomycotina</taxon>
        <taxon>Eurotiomycetes</taxon>
        <taxon>Eurotiomycetidae</taxon>
        <taxon>Eurotiales</taxon>
        <taxon>Aspergillaceae</taxon>
        <taxon>Penicillium</taxon>
    </lineage>
</organism>
<comment type="caution">
    <text evidence="2">The sequence shown here is derived from an EMBL/GenBank/DDBJ whole genome shotgun (WGS) entry which is preliminary data.</text>
</comment>
<sequence>MNSDTWVGAEHEQYSPNFPWDFNSTKVIHDEPKNGGRDLLRGRYKKDDRIQVPRKRGKGPAPRNIREKYKISKLDAMIVRKVYACRNDSDPDQSSSDYYDEDEYESDTLPPADFIIIDPNHYE</sequence>
<evidence type="ECO:0000313" key="3">
    <source>
        <dbReference type="Proteomes" id="UP001147733"/>
    </source>
</evidence>
<feature type="compositionally biased region" description="Basic and acidic residues" evidence="1">
    <location>
        <begin position="29"/>
        <end position="51"/>
    </location>
</feature>
<protein>
    <submittedName>
        <fullName evidence="2">Uncharacterized protein</fullName>
    </submittedName>
</protein>
<evidence type="ECO:0000256" key="1">
    <source>
        <dbReference type="SAM" id="MobiDB-lite"/>
    </source>
</evidence>
<dbReference type="Proteomes" id="UP001147733">
    <property type="component" value="Unassembled WGS sequence"/>
</dbReference>
<keyword evidence="3" id="KW-1185">Reference proteome</keyword>
<accession>A0A9W9P567</accession>
<proteinExistence type="predicted"/>
<dbReference type="GeneID" id="81381507"/>
<name>A0A9W9P567_PENCI</name>
<evidence type="ECO:0000313" key="2">
    <source>
        <dbReference type="EMBL" id="KAJ5234252.1"/>
    </source>
</evidence>
<reference evidence="2" key="1">
    <citation type="submission" date="2022-11" db="EMBL/GenBank/DDBJ databases">
        <authorList>
            <person name="Petersen C."/>
        </authorList>
    </citation>
    <scope>NUCLEOTIDE SEQUENCE</scope>
    <source>
        <strain evidence="2">IBT 23319</strain>
    </source>
</reference>